<dbReference type="Proteomes" id="UP000596902">
    <property type="component" value="Unassembled WGS sequence"/>
</dbReference>
<feature type="region of interest" description="Disordered" evidence="1">
    <location>
        <begin position="166"/>
        <end position="201"/>
    </location>
</feature>
<feature type="compositionally biased region" description="Polar residues" evidence="1">
    <location>
        <begin position="111"/>
        <end position="128"/>
    </location>
</feature>
<feature type="region of interest" description="Disordered" evidence="1">
    <location>
        <begin position="106"/>
        <end position="132"/>
    </location>
</feature>
<feature type="region of interest" description="Disordered" evidence="1">
    <location>
        <begin position="250"/>
        <end position="269"/>
    </location>
</feature>
<dbReference type="EMBL" id="JAAABM010000001">
    <property type="protein sequence ID" value="KAF7682267.1"/>
    <property type="molecule type" value="Genomic_DNA"/>
</dbReference>
<feature type="region of interest" description="Disordered" evidence="1">
    <location>
        <begin position="368"/>
        <end position="392"/>
    </location>
</feature>
<feature type="compositionally biased region" description="Basic and acidic residues" evidence="1">
    <location>
        <begin position="168"/>
        <end position="180"/>
    </location>
</feature>
<accession>A0A8H7EKB7</accession>
<reference evidence="2" key="2">
    <citation type="submission" date="2020-08" db="EMBL/GenBank/DDBJ databases">
        <title>Draft Genome Sequence of Cumin Blight Pathogen Alternaria burnsii.</title>
        <authorList>
            <person name="Feng Z."/>
        </authorList>
    </citation>
    <scope>NUCLEOTIDE SEQUENCE</scope>
    <source>
        <strain evidence="2">CBS107.38</strain>
    </source>
</reference>
<feature type="region of interest" description="Disordered" evidence="1">
    <location>
        <begin position="614"/>
        <end position="640"/>
    </location>
</feature>
<dbReference type="GeneID" id="62199468"/>
<organism evidence="2 3">
    <name type="scientific">Alternaria burnsii</name>
    <dbReference type="NCBI Taxonomy" id="1187904"/>
    <lineage>
        <taxon>Eukaryota</taxon>
        <taxon>Fungi</taxon>
        <taxon>Dikarya</taxon>
        <taxon>Ascomycota</taxon>
        <taxon>Pezizomycotina</taxon>
        <taxon>Dothideomycetes</taxon>
        <taxon>Pleosporomycetidae</taxon>
        <taxon>Pleosporales</taxon>
        <taxon>Pleosporineae</taxon>
        <taxon>Pleosporaceae</taxon>
        <taxon>Alternaria</taxon>
        <taxon>Alternaria sect. Alternaria</taxon>
    </lineage>
</organism>
<name>A0A8H7EKB7_9PLEO</name>
<feature type="compositionally biased region" description="Polar residues" evidence="1">
    <location>
        <begin position="615"/>
        <end position="631"/>
    </location>
</feature>
<sequence length="640" mass="69880">MLGTSGDGLITTLTSYLTSDKVTPSEAPPPTDRQTKFYPPPAATVYHNAETGLSARPFAKTIPRHSLKRSVSELVVPSQARNDCLTATAVLNTVRFMEDERRTAHKIPSPTRIQLQTSRPAPQRSISNSRHEIKSRYHDPAISSVSLQKQLVEQTKPPIRRIRFPSSTEDKTMRTLRPEPTRSTAMRSGTEPDPARAFANPRTHNCNVTLKPCIKKKAKSTTTTPPGEFQEDAVNLEPVFLRRVRTVDFQKAGAKSSPPPPQVTVTPRSPTETLKYDIGRSARSADNHTETVKWNASCPNTIGTAKGTAAEPAITRTDVHVIAIAPSWNAENFATDDDADPATPTMQIIETKSGSYEVIWDDVPPEHTVRTRGRRSSSASHALETASPSAKRGLERVNSKLAGWSGTWNSPSDSFKPTIVVFPDDDGRATRYDCTVDEEEDLAAVPPNSRMTSGAPSRIPSRPVSAPLTRTVSSEGISVQDALQDTPQAGSPPLEQSLVVPSVEIRGRKTKSSVGVQKLSNLEEADTKFRDHRDSVTIAHSRLMRSGAVSPELFARVDSVSLGRKRMHARNHAASSARTISRQKEVLVEALGLLADEDISPVTLPTVREHAAQALNKSNSPSILQSPQQAANERHIRVVE</sequence>
<protein>
    <submittedName>
        <fullName evidence="2">Uncharacterized protein</fullName>
    </submittedName>
</protein>
<dbReference type="RefSeq" id="XP_038792146.1">
    <property type="nucleotide sequence ID" value="XM_038926290.1"/>
</dbReference>
<comment type="caution">
    <text evidence="2">The sequence shown here is derived from an EMBL/GenBank/DDBJ whole genome shotgun (WGS) entry which is preliminary data.</text>
</comment>
<dbReference type="AlphaFoldDB" id="A0A8H7EKB7"/>
<feature type="region of interest" description="Disordered" evidence="1">
    <location>
        <begin position="15"/>
        <end position="34"/>
    </location>
</feature>
<evidence type="ECO:0000256" key="1">
    <source>
        <dbReference type="SAM" id="MobiDB-lite"/>
    </source>
</evidence>
<gene>
    <name evidence="2" type="ORF">GT037_001243</name>
</gene>
<feature type="region of interest" description="Disordered" evidence="1">
    <location>
        <begin position="446"/>
        <end position="466"/>
    </location>
</feature>
<reference evidence="2" key="1">
    <citation type="submission" date="2020-01" db="EMBL/GenBank/DDBJ databases">
        <authorList>
            <person name="Feng Z.H.Z."/>
        </authorList>
    </citation>
    <scope>NUCLEOTIDE SEQUENCE</scope>
    <source>
        <strain evidence="2">CBS107.38</strain>
    </source>
</reference>
<evidence type="ECO:0000313" key="2">
    <source>
        <dbReference type="EMBL" id="KAF7682267.1"/>
    </source>
</evidence>
<proteinExistence type="predicted"/>
<keyword evidence="3" id="KW-1185">Reference proteome</keyword>
<evidence type="ECO:0000313" key="3">
    <source>
        <dbReference type="Proteomes" id="UP000596902"/>
    </source>
</evidence>